<dbReference type="PROSITE" id="PS51257">
    <property type="entry name" value="PROKAR_LIPOPROTEIN"/>
    <property type="match status" value="1"/>
</dbReference>
<feature type="domain" description="DUF4232" evidence="2">
    <location>
        <begin position="53"/>
        <end position="178"/>
    </location>
</feature>
<proteinExistence type="predicted"/>
<protein>
    <submittedName>
        <fullName evidence="3">DUF4232 domain-containing protein</fullName>
    </submittedName>
</protein>
<evidence type="ECO:0000259" key="2">
    <source>
        <dbReference type="Pfam" id="PF14016"/>
    </source>
</evidence>
<dbReference type="EMBL" id="CP035758">
    <property type="protein sequence ID" value="QBD80328.1"/>
    <property type="molecule type" value="Genomic_DNA"/>
</dbReference>
<feature type="region of interest" description="Disordered" evidence="1">
    <location>
        <begin position="29"/>
        <end position="52"/>
    </location>
</feature>
<gene>
    <name evidence="3" type="ORF">EPA93_31905</name>
</gene>
<feature type="compositionally biased region" description="Low complexity" evidence="1">
    <location>
        <begin position="33"/>
        <end position="47"/>
    </location>
</feature>
<dbReference type="Proteomes" id="UP000290365">
    <property type="component" value="Chromosome"/>
</dbReference>
<keyword evidence="4" id="KW-1185">Reference proteome</keyword>
<dbReference type="AlphaFoldDB" id="A0A4P6JX54"/>
<evidence type="ECO:0000313" key="3">
    <source>
        <dbReference type="EMBL" id="QBD80328.1"/>
    </source>
</evidence>
<reference evidence="3 4" key="1">
    <citation type="submission" date="2019-01" db="EMBL/GenBank/DDBJ databases">
        <title>Ktedonosporobacter rubrisoli SCAWS-G2.</title>
        <authorList>
            <person name="Huang Y."/>
            <person name="Yan B."/>
        </authorList>
    </citation>
    <scope>NUCLEOTIDE SEQUENCE [LARGE SCALE GENOMIC DNA]</scope>
    <source>
        <strain evidence="3 4">SCAWS-G2</strain>
    </source>
</reference>
<dbReference type="Pfam" id="PF14016">
    <property type="entry name" value="DUF4232"/>
    <property type="match status" value="1"/>
</dbReference>
<dbReference type="OrthoDB" id="120729at2"/>
<sequence length="208" mass="22422">MNRHRPVRGTLGVLWLFWVALVLSGCTTASPQARSTPTAAPRSASSPSAPPPCQTQHLLLAFGTFGAATSNEAAQFVLVNQSKQSCTLSGYPAVQLLDAQHQPIRAHVRQVTQGFLYQQQVPHQFVLQAAGKAYFVVSWTNQGCGKLPPGVGPPGSFASPVSFLRVTPPLNQAPLLVATPQWGGPFCPFRNFVNISPLEPYNILQQPR</sequence>
<accession>A0A4P6JX54</accession>
<name>A0A4P6JX54_KTERU</name>
<dbReference type="InterPro" id="IPR025326">
    <property type="entry name" value="DUF4232"/>
</dbReference>
<dbReference type="KEGG" id="kbs:EPA93_31905"/>
<evidence type="ECO:0000256" key="1">
    <source>
        <dbReference type="SAM" id="MobiDB-lite"/>
    </source>
</evidence>
<dbReference type="RefSeq" id="WP_129891392.1">
    <property type="nucleotide sequence ID" value="NZ_CP035758.1"/>
</dbReference>
<evidence type="ECO:0000313" key="4">
    <source>
        <dbReference type="Proteomes" id="UP000290365"/>
    </source>
</evidence>
<organism evidence="3 4">
    <name type="scientific">Ktedonosporobacter rubrisoli</name>
    <dbReference type="NCBI Taxonomy" id="2509675"/>
    <lineage>
        <taxon>Bacteria</taxon>
        <taxon>Bacillati</taxon>
        <taxon>Chloroflexota</taxon>
        <taxon>Ktedonobacteria</taxon>
        <taxon>Ktedonobacterales</taxon>
        <taxon>Ktedonosporobacteraceae</taxon>
        <taxon>Ktedonosporobacter</taxon>
    </lineage>
</organism>